<feature type="transmembrane region" description="Helical" evidence="1">
    <location>
        <begin position="68"/>
        <end position="88"/>
    </location>
</feature>
<proteinExistence type="predicted"/>
<organism evidence="2 3">
    <name type="scientific">Mesorhizobium japonicum</name>
    <dbReference type="NCBI Taxonomy" id="2066070"/>
    <lineage>
        <taxon>Bacteria</taxon>
        <taxon>Pseudomonadati</taxon>
        <taxon>Pseudomonadota</taxon>
        <taxon>Alphaproteobacteria</taxon>
        <taxon>Hyphomicrobiales</taxon>
        <taxon>Phyllobacteriaceae</taxon>
        <taxon>Mesorhizobium</taxon>
    </lineage>
</organism>
<feature type="transmembrane region" description="Helical" evidence="1">
    <location>
        <begin position="179"/>
        <end position="197"/>
    </location>
</feature>
<dbReference type="AlphaFoldDB" id="A0A3M9X3U6"/>
<dbReference type="Proteomes" id="UP000275436">
    <property type="component" value="Unassembled WGS sequence"/>
</dbReference>
<keyword evidence="1" id="KW-1133">Transmembrane helix</keyword>
<dbReference type="RefSeq" id="WP_123169381.1">
    <property type="nucleotide sequence ID" value="NZ_QKOD01000009.1"/>
</dbReference>
<gene>
    <name evidence="2" type="ORF">DNR46_26510</name>
</gene>
<keyword evidence="1" id="KW-0812">Transmembrane</keyword>
<feature type="transmembrane region" description="Helical" evidence="1">
    <location>
        <begin position="100"/>
        <end position="122"/>
    </location>
</feature>
<reference evidence="2 3" key="1">
    <citation type="journal article" date="2018" name="Mol. Plant Microbe Interact.">
        <title>Taxonomically Different Co-Microsymbionts of a Relict Legume, Oxytropis popoviana, Have Complementary Sets of Symbiotic Genes and Together Increase the Efficiency of Plant Nodulation.</title>
        <authorList>
            <person name="Safronova V."/>
            <person name="Belimov A."/>
            <person name="Sazanova A."/>
            <person name="Chirak E."/>
            <person name="Verkhozina A."/>
            <person name="Kuznetsova I."/>
            <person name="Andronov E."/>
            <person name="Puhalsky J."/>
            <person name="Tikhonovich I."/>
        </authorList>
    </citation>
    <scope>NUCLEOTIDE SEQUENCE [LARGE SCALE GENOMIC DNA]</scope>
    <source>
        <strain evidence="2 3">Opo-235</strain>
    </source>
</reference>
<dbReference type="EMBL" id="QKOD01000009">
    <property type="protein sequence ID" value="RNJ42689.1"/>
    <property type="molecule type" value="Genomic_DNA"/>
</dbReference>
<sequence length="221" mass="24629">MKRIVNFFWPLLGKTALSVAEVEADLKKDLDDIRSATWKKLPNAIEHARQLTEVENGRKQSADSKGSLYLAVIAAIVPILGSLVTDFYRDASRQLGDAFGVVTLLLFVVGMAYLVACGIWSFRTLKVSNYVRVDVAEFVAASTSRNPEEDLVKEMLCAVRMNREEVNAKTSCIRMAHEFLVRTFLSFSILLLVIVLWNSVIVALDGSTAIGARFMQIIRAR</sequence>
<accession>A0A3M9X3U6</accession>
<evidence type="ECO:0000313" key="2">
    <source>
        <dbReference type="EMBL" id="RNJ42689.1"/>
    </source>
</evidence>
<keyword evidence="1" id="KW-0472">Membrane</keyword>
<evidence type="ECO:0000313" key="3">
    <source>
        <dbReference type="Proteomes" id="UP000275436"/>
    </source>
</evidence>
<protein>
    <submittedName>
        <fullName evidence="2">Uncharacterized protein</fullName>
    </submittedName>
</protein>
<evidence type="ECO:0000256" key="1">
    <source>
        <dbReference type="SAM" id="Phobius"/>
    </source>
</evidence>
<comment type="caution">
    <text evidence="2">The sequence shown here is derived from an EMBL/GenBank/DDBJ whole genome shotgun (WGS) entry which is preliminary data.</text>
</comment>
<name>A0A3M9X3U6_9HYPH</name>